<sequence length="99" mass="10843">MPSLNIELVAPSTHHCHGMRDVLALAGHVVLLATSPGPLDNVNQIHVRLILVVTSTTDSKNTRWILCPSFCNPTNKSLQPGSRIERTLPEFSVPILPKE</sequence>
<name>A0AAD6GUW6_9EURO</name>
<comment type="caution">
    <text evidence="1">The sequence shown here is derived from an EMBL/GenBank/DDBJ whole genome shotgun (WGS) entry which is preliminary data.</text>
</comment>
<dbReference type="Proteomes" id="UP001213799">
    <property type="component" value="Unassembled WGS sequence"/>
</dbReference>
<evidence type="ECO:0000313" key="1">
    <source>
        <dbReference type="EMBL" id="KAJ5588944.1"/>
    </source>
</evidence>
<reference evidence="1" key="1">
    <citation type="journal article" date="2023" name="IMA Fungus">
        <title>Comparative genomic study of the Penicillium genus elucidates a diverse pangenome and 15 lateral gene transfer events.</title>
        <authorList>
            <person name="Petersen C."/>
            <person name="Sorensen T."/>
            <person name="Nielsen M.R."/>
            <person name="Sondergaard T.E."/>
            <person name="Sorensen J.L."/>
            <person name="Fitzpatrick D.A."/>
            <person name="Frisvad J.C."/>
            <person name="Nielsen K.L."/>
        </authorList>
    </citation>
    <scope>NUCLEOTIDE SEQUENCE</scope>
    <source>
        <strain evidence="1">IBT 12815</strain>
    </source>
</reference>
<dbReference type="RefSeq" id="XP_056747963.1">
    <property type="nucleotide sequence ID" value="XM_056902676.1"/>
</dbReference>
<accession>A0AAD6GUW6</accession>
<reference evidence="1" key="2">
    <citation type="submission" date="2023-01" db="EMBL/GenBank/DDBJ databases">
        <authorList>
            <person name="Petersen C."/>
        </authorList>
    </citation>
    <scope>NUCLEOTIDE SEQUENCE</scope>
    <source>
        <strain evidence="1">IBT 12815</strain>
    </source>
</reference>
<gene>
    <name evidence="1" type="ORF">N7537_011622</name>
</gene>
<protein>
    <submittedName>
        <fullName evidence="1">Uncharacterized protein</fullName>
    </submittedName>
</protein>
<dbReference type="EMBL" id="JAQJAE010000006">
    <property type="protein sequence ID" value="KAJ5588944.1"/>
    <property type="molecule type" value="Genomic_DNA"/>
</dbReference>
<dbReference type="AlphaFoldDB" id="A0AAD6GUW6"/>
<organism evidence="1 2">
    <name type="scientific">Penicillium hordei</name>
    <dbReference type="NCBI Taxonomy" id="40994"/>
    <lineage>
        <taxon>Eukaryota</taxon>
        <taxon>Fungi</taxon>
        <taxon>Dikarya</taxon>
        <taxon>Ascomycota</taxon>
        <taxon>Pezizomycotina</taxon>
        <taxon>Eurotiomycetes</taxon>
        <taxon>Eurotiomycetidae</taxon>
        <taxon>Eurotiales</taxon>
        <taxon>Aspergillaceae</taxon>
        <taxon>Penicillium</taxon>
    </lineage>
</organism>
<keyword evidence="2" id="KW-1185">Reference proteome</keyword>
<proteinExistence type="predicted"/>
<dbReference type="GeneID" id="81592918"/>
<evidence type="ECO:0000313" key="2">
    <source>
        <dbReference type="Proteomes" id="UP001213799"/>
    </source>
</evidence>